<gene>
    <name evidence="2" type="ORF">CEXT_595531</name>
</gene>
<organism evidence="2 3">
    <name type="scientific">Caerostris extrusa</name>
    <name type="common">Bark spider</name>
    <name type="synonym">Caerostris bankana</name>
    <dbReference type="NCBI Taxonomy" id="172846"/>
    <lineage>
        <taxon>Eukaryota</taxon>
        <taxon>Metazoa</taxon>
        <taxon>Ecdysozoa</taxon>
        <taxon>Arthropoda</taxon>
        <taxon>Chelicerata</taxon>
        <taxon>Arachnida</taxon>
        <taxon>Araneae</taxon>
        <taxon>Araneomorphae</taxon>
        <taxon>Entelegynae</taxon>
        <taxon>Araneoidea</taxon>
        <taxon>Araneidae</taxon>
        <taxon>Caerostris</taxon>
    </lineage>
</organism>
<sequence>MVMLFSQTLKHTRDFFQLWLLENKNPQTETEHLRTTVAVLSAICRQILPDSNVRLSTVTAGQRHSTHSPHPLPPPPPRASHRQA</sequence>
<name>A0AAV4XZM8_CAEEX</name>
<comment type="caution">
    <text evidence="2">The sequence shown here is derived from an EMBL/GenBank/DDBJ whole genome shotgun (WGS) entry which is preliminary data.</text>
</comment>
<dbReference type="Proteomes" id="UP001054945">
    <property type="component" value="Unassembled WGS sequence"/>
</dbReference>
<evidence type="ECO:0000313" key="3">
    <source>
        <dbReference type="Proteomes" id="UP001054945"/>
    </source>
</evidence>
<reference evidence="2 3" key="1">
    <citation type="submission" date="2021-06" db="EMBL/GenBank/DDBJ databases">
        <title>Caerostris extrusa draft genome.</title>
        <authorList>
            <person name="Kono N."/>
            <person name="Arakawa K."/>
        </authorList>
    </citation>
    <scope>NUCLEOTIDE SEQUENCE [LARGE SCALE GENOMIC DNA]</scope>
</reference>
<dbReference type="AlphaFoldDB" id="A0AAV4XZM8"/>
<evidence type="ECO:0000313" key="2">
    <source>
        <dbReference type="EMBL" id="GIZ00308.1"/>
    </source>
</evidence>
<feature type="region of interest" description="Disordered" evidence="1">
    <location>
        <begin position="57"/>
        <end position="84"/>
    </location>
</feature>
<proteinExistence type="predicted"/>
<dbReference type="EMBL" id="BPLR01001146">
    <property type="protein sequence ID" value="GIZ00308.1"/>
    <property type="molecule type" value="Genomic_DNA"/>
</dbReference>
<evidence type="ECO:0000256" key="1">
    <source>
        <dbReference type="SAM" id="MobiDB-lite"/>
    </source>
</evidence>
<accession>A0AAV4XZM8</accession>
<protein>
    <submittedName>
        <fullName evidence="2">Uncharacterized protein</fullName>
    </submittedName>
</protein>
<keyword evidence="3" id="KW-1185">Reference proteome</keyword>